<reference evidence="2" key="1">
    <citation type="submission" date="2021-01" db="EMBL/GenBank/DDBJ databases">
        <title>Diatom-associated Roseobacters Show Island Model of Population Structure.</title>
        <authorList>
            <person name="Qu L."/>
            <person name="Feng X."/>
            <person name="Chen Y."/>
            <person name="Li L."/>
            <person name="Wang X."/>
            <person name="Hu Z."/>
            <person name="Wang H."/>
            <person name="Luo H."/>
        </authorList>
    </citation>
    <scope>NUCLEOTIDE SEQUENCE</scope>
    <source>
        <strain evidence="2">SM26-45</strain>
    </source>
</reference>
<dbReference type="RefSeq" id="WP_231035373.1">
    <property type="nucleotide sequence ID" value="NZ_JAJNGX010000015.1"/>
</dbReference>
<sequence>MNETTTITADETETANTALALPAKADLQKSFEDGSIDQLIGRIEVEVRSHAPDLSTAKGRKEITSLAYKVARSKTPLDEARKALTEDWRKKTAKVNEHWKSAESRLNDLRDEVAKPLKDWEAAEEARKAAHRERLTIFNPDRSTFSMAADEIQAVIDEVENTPVDDSWEEFEEPAASAKIDAMAKHRANLEAATIREAQERQIAKLQEEAAAREAKEAEERAKREQEEADRKAETDRLAAEEQERQDKLRAEELEKQREADRLAEEEERAAQERARKVLAARDLMDHISGCGKGMIGPDAQPFGLLFYELEQKVPAEILKLLDEDQARVEQHRAATLEVLKEKAEIQRQRNEERRAEEAKQAEAAAAEKARKEEAERRAKQEADEKAAADKRRADKEHREKILSEVTVAMKAYAIEDLAQAMLDGKIPHVKLEI</sequence>
<comment type="caution">
    <text evidence="2">The sequence shown here is derived from an EMBL/GenBank/DDBJ whole genome shotgun (WGS) entry which is preliminary data.</text>
</comment>
<dbReference type="EMBL" id="JAFBWN010000015">
    <property type="protein sequence ID" value="MBM2356445.1"/>
    <property type="molecule type" value="Genomic_DNA"/>
</dbReference>
<gene>
    <name evidence="2" type="ORF">JQX14_17965</name>
</gene>
<evidence type="ECO:0000313" key="2">
    <source>
        <dbReference type="EMBL" id="MBM2356445.1"/>
    </source>
</evidence>
<accession>A0A9Q2RWV2</accession>
<feature type="region of interest" description="Disordered" evidence="1">
    <location>
        <begin position="208"/>
        <end position="274"/>
    </location>
</feature>
<organism evidence="2 3">
    <name type="scientific">Pseudosulfitobacter pseudonitzschiae</name>
    <dbReference type="NCBI Taxonomy" id="1402135"/>
    <lineage>
        <taxon>Bacteria</taxon>
        <taxon>Pseudomonadati</taxon>
        <taxon>Pseudomonadota</taxon>
        <taxon>Alphaproteobacteria</taxon>
        <taxon>Rhodobacterales</taxon>
        <taxon>Roseobacteraceae</taxon>
        <taxon>Pseudosulfitobacter</taxon>
    </lineage>
</organism>
<dbReference type="Proteomes" id="UP000809337">
    <property type="component" value="Unassembled WGS sequence"/>
</dbReference>
<dbReference type="AlphaFoldDB" id="A0A9Q2RWV2"/>
<feature type="region of interest" description="Disordered" evidence="1">
    <location>
        <begin position="348"/>
        <end position="401"/>
    </location>
</feature>
<evidence type="ECO:0000256" key="1">
    <source>
        <dbReference type="SAM" id="MobiDB-lite"/>
    </source>
</evidence>
<evidence type="ECO:0000313" key="3">
    <source>
        <dbReference type="Proteomes" id="UP000809337"/>
    </source>
</evidence>
<name>A0A9Q2RWV2_9RHOB</name>
<protein>
    <submittedName>
        <fullName evidence="2">Uncharacterized protein</fullName>
    </submittedName>
</protein>
<proteinExistence type="predicted"/>